<reference evidence="2 3" key="1">
    <citation type="submission" date="2024-02" db="EMBL/GenBank/DDBJ databases">
        <authorList>
            <person name="Daric V."/>
            <person name="Darras S."/>
        </authorList>
    </citation>
    <scope>NUCLEOTIDE SEQUENCE [LARGE SCALE GENOMIC DNA]</scope>
</reference>
<evidence type="ECO:0000313" key="2">
    <source>
        <dbReference type="EMBL" id="CAK8673305.1"/>
    </source>
</evidence>
<name>A0ABP0F4F6_CLALP</name>
<dbReference type="InterPro" id="IPR050525">
    <property type="entry name" value="ECM_Assembly_Org"/>
</dbReference>
<comment type="caution">
    <text evidence="2">The sequence shown here is derived from an EMBL/GenBank/DDBJ whole genome shotgun (WGS) entry which is preliminary data.</text>
</comment>
<dbReference type="SMART" id="SM00327">
    <property type="entry name" value="VWA"/>
    <property type="match status" value="1"/>
</dbReference>
<keyword evidence="3" id="KW-1185">Reference proteome</keyword>
<organism evidence="2 3">
    <name type="scientific">Clavelina lepadiformis</name>
    <name type="common">Light-bulb sea squirt</name>
    <name type="synonym">Ascidia lepadiformis</name>
    <dbReference type="NCBI Taxonomy" id="159417"/>
    <lineage>
        <taxon>Eukaryota</taxon>
        <taxon>Metazoa</taxon>
        <taxon>Chordata</taxon>
        <taxon>Tunicata</taxon>
        <taxon>Ascidiacea</taxon>
        <taxon>Aplousobranchia</taxon>
        <taxon>Clavelinidae</taxon>
        <taxon>Clavelina</taxon>
    </lineage>
</organism>
<dbReference type="CDD" id="cd01450">
    <property type="entry name" value="vWFA_subfamily_ECM"/>
    <property type="match status" value="1"/>
</dbReference>
<dbReference type="InterPro" id="IPR036465">
    <property type="entry name" value="vWFA_dom_sf"/>
</dbReference>
<dbReference type="PROSITE" id="PS50234">
    <property type="entry name" value="VWFA"/>
    <property type="match status" value="1"/>
</dbReference>
<accession>A0ABP0F4F6</accession>
<sequence>MKKDVDWRQEVGNLYCELTIHLQLYWMKKLKANRGQRSRLYVGAPKAYRPQPSQQPSSADANGDILSCSLSEIFSAPESMLSSCTSVDPLPGSQLSDSAGQNFEVEPNGTLRACAYKRPQSCRGNVFTPGHCYTKSIPGTWAPDPYTRDAQLCPEVDFIIVLDSSFSIGLENFDMVKNWTKEVVRLFDISQGKTRVGVNTFSGDFNCVGESIVRTWITLGQFTNQTDFKNAVNNITYINPVATCTATALNYTALQFSDGNRRKVTILLTDGVSSESAELPITAKYVRSLGIFTFAVGVDAARISELQIIATGSNTSERVYFTSDFGALLNISEELFMDLSSIALEGFESTSVNFRDAQYGFSIQVDQFVYALFSHFSFSQGLELNLKRCDVTNITNDDASAVKFKKKKDITIRLQRDLNPQPFTQITVKTMASYDATNAVGFNQDSYHQKAIEFENKLKFLRNRSRNISG</sequence>
<dbReference type="Gene3D" id="3.40.50.410">
    <property type="entry name" value="von Willebrand factor, type A domain"/>
    <property type="match status" value="1"/>
</dbReference>
<protein>
    <recommendedName>
        <fullName evidence="1">VWFA domain-containing protein</fullName>
    </recommendedName>
</protein>
<dbReference type="InterPro" id="IPR002035">
    <property type="entry name" value="VWF_A"/>
</dbReference>
<feature type="domain" description="VWFA" evidence="1">
    <location>
        <begin position="157"/>
        <end position="335"/>
    </location>
</feature>
<gene>
    <name evidence="2" type="ORF">CVLEPA_LOCUS3110</name>
</gene>
<dbReference type="Pfam" id="PF00092">
    <property type="entry name" value="VWA"/>
    <property type="match status" value="1"/>
</dbReference>
<dbReference type="Proteomes" id="UP001642483">
    <property type="component" value="Unassembled WGS sequence"/>
</dbReference>
<proteinExistence type="predicted"/>
<dbReference type="SUPFAM" id="SSF53300">
    <property type="entry name" value="vWA-like"/>
    <property type="match status" value="1"/>
</dbReference>
<dbReference type="EMBL" id="CAWYQH010000002">
    <property type="protein sequence ID" value="CAK8673305.1"/>
    <property type="molecule type" value="Genomic_DNA"/>
</dbReference>
<dbReference type="PANTHER" id="PTHR24020">
    <property type="entry name" value="COLLAGEN ALPHA"/>
    <property type="match status" value="1"/>
</dbReference>
<dbReference type="PANTHER" id="PTHR24020:SF84">
    <property type="entry name" value="VWFA DOMAIN-CONTAINING PROTEIN"/>
    <property type="match status" value="1"/>
</dbReference>
<evidence type="ECO:0000259" key="1">
    <source>
        <dbReference type="PROSITE" id="PS50234"/>
    </source>
</evidence>
<evidence type="ECO:0000313" key="3">
    <source>
        <dbReference type="Proteomes" id="UP001642483"/>
    </source>
</evidence>